<evidence type="ECO:0000313" key="11">
    <source>
        <dbReference type="Proteomes" id="UP000525298"/>
    </source>
</evidence>
<dbReference type="Proteomes" id="UP000525298">
    <property type="component" value="Unassembled WGS sequence"/>
</dbReference>
<reference evidence="10 11" key="1">
    <citation type="submission" date="2020-07" db="EMBL/GenBank/DDBJ databases">
        <title>Genomic Encyclopedia of Type Strains, Phase IV (KMG-IV): sequencing the most valuable type-strain genomes for metagenomic binning, comparative biology and taxonomic classification.</title>
        <authorList>
            <person name="Goeker M."/>
        </authorList>
    </citation>
    <scope>NUCLEOTIDE SEQUENCE [LARGE SCALE GENOMIC DNA]</scope>
    <source>
        <strain evidence="10 11">DSM 17721</strain>
    </source>
</reference>
<keyword evidence="11" id="KW-1185">Reference proteome</keyword>
<dbReference type="PANTHER" id="PTHR30012">
    <property type="entry name" value="GENERAL SECRETION PATHWAY PROTEIN"/>
    <property type="match status" value="1"/>
</dbReference>
<keyword evidence="3" id="KW-1003">Cell membrane</keyword>
<comment type="subcellular location">
    <subcellularLocation>
        <location evidence="1">Cell inner membrane</location>
        <topology evidence="1">Multi-pass membrane protein</topology>
    </subcellularLocation>
</comment>
<evidence type="ECO:0000256" key="7">
    <source>
        <dbReference type="ARBA" id="ARBA00023136"/>
    </source>
</evidence>
<feature type="transmembrane region" description="Helical" evidence="8">
    <location>
        <begin position="210"/>
        <end position="236"/>
    </location>
</feature>
<feature type="transmembrane region" description="Helical" evidence="8">
    <location>
        <begin position="168"/>
        <end position="190"/>
    </location>
</feature>
<dbReference type="RefSeq" id="WP_181552448.1">
    <property type="nucleotide sequence ID" value="NZ_JACDUS010000013.1"/>
</dbReference>
<evidence type="ECO:0000256" key="4">
    <source>
        <dbReference type="ARBA" id="ARBA00022519"/>
    </source>
</evidence>
<evidence type="ECO:0000256" key="1">
    <source>
        <dbReference type="ARBA" id="ARBA00004429"/>
    </source>
</evidence>
<dbReference type="Gene3D" id="1.20.81.30">
    <property type="entry name" value="Type II secretion system (T2SS), domain F"/>
    <property type="match status" value="2"/>
</dbReference>
<dbReference type="PANTHER" id="PTHR30012:SF7">
    <property type="entry name" value="PROTEIN TRANSPORT PROTEIN HOFC HOMOLOG"/>
    <property type="match status" value="1"/>
</dbReference>
<dbReference type="AlphaFoldDB" id="A0A7W0CBS5"/>
<evidence type="ECO:0000256" key="3">
    <source>
        <dbReference type="ARBA" id="ARBA00022475"/>
    </source>
</evidence>
<dbReference type="GO" id="GO:0005886">
    <property type="term" value="C:plasma membrane"/>
    <property type="evidence" value="ECO:0007669"/>
    <property type="project" value="UniProtKB-SubCell"/>
</dbReference>
<feature type="transmembrane region" description="Helical" evidence="8">
    <location>
        <begin position="374"/>
        <end position="394"/>
    </location>
</feature>
<feature type="domain" description="Type II secretion system protein GspF" evidence="9">
    <location>
        <begin position="68"/>
        <end position="191"/>
    </location>
</feature>
<dbReference type="EMBL" id="JACDUS010000013">
    <property type="protein sequence ID" value="MBA2882826.1"/>
    <property type="molecule type" value="Genomic_DNA"/>
</dbReference>
<evidence type="ECO:0000256" key="5">
    <source>
        <dbReference type="ARBA" id="ARBA00022692"/>
    </source>
</evidence>
<dbReference type="InterPro" id="IPR003004">
    <property type="entry name" value="GspF/PilC"/>
</dbReference>
<protein>
    <submittedName>
        <fullName evidence="10">Type IV pilus assembly protein PilC</fullName>
    </submittedName>
</protein>
<name>A0A7W0CBS5_9BACT</name>
<dbReference type="InterPro" id="IPR042094">
    <property type="entry name" value="T2SS_GspF_sf"/>
</dbReference>
<comment type="caution">
    <text evidence="10">The sequence shown here is derived from an EMBL/GenBank/DDBJ whole genome shotgun (WGS) entry which is preliminary data.</text>
</comment>
<evidence type="ECO:0000256" key="2">
    <source>
        <dbReference type="ARBA" id="ARBA00005745"/>
    </source>
</evidence>
<gene>
    <name evidence="10" type="ORF">HNR65_003181</name>
</gene>
<dbReference type="InterPro" id="IPR018076">
    <property type="entry name" value="T2SS_GspF_dom"/>
</dbReference>
<keyword evidence="5 8" id="KW-0812">Transmembrane</keyword>
<evidence type="ECO:0000313" key="10">
    <source>
        <dbReference type="EMBL" id="MBA2882826.1"/>
    </source>
</evidence>
<dbReference type="PRINTS" id="PR00812">
    <property type="entry name" value="BCTERIALGSPF"/>
</dbReference>
<evidence type="ECO:0000256" key="8">
    <source>
        <dbReference type="SAM" id="Phobius"/>
    </source>
</evidence>
<dbReference type="GO" id="GO:0015628">
    <property type="term" value="P:protein secretion by the type II secretion system"/>
    <property type="evidence" value="ECO:0007669"/>
    <property type="project" value="TreeGrafter"/>
</dbReference>
<evidence type="ECO:0000256" key="6">
    <source>
        <dbReference type="ARBA" id="ARBA00022989"/>
    </source>
</evidence>
<dbReference type="Pfam" id="PF00482">
    <property type="entry name" value="T2SSF"/>
    <property type="match status" value="2"/>
</dbReference>
<proteinExistence type="inferred from homology"/>
<keyword evidence="6 8" id="KW-1133">Transmembrane helix</keyword>
<keyword evidence="7 8" id="KW-0472">Membrane</keyword>
<keyword evidence="4" id="KW-0997">Cell inner membrane</keyword>
<comment type="similarity">
    <text evidence="2">Belongs to the GSP F family.</text>
</comment>
<sequence>MPVFQWEGKDRNNQVRKGEIEAATEQEVRAVLGRQRIVPTKLKKKPKDLLENISFFQPKVKQQDIIIFCRQFSTMIDAGLPIIQCLDILQSQQENLTFKKMLKDIKESVEGGQTLADSLKKYPDHFDSLFVNMVAAGEAGGILDVILRRLSVYMEKAARLKAQVKGAMTYPIVTLIIAVLVVAVILVFVIPVFEEMFASFGQGLPAPTQAVIAMSFFVQSKIWWIIGGIVLVIFAFRRFYKTEKGRAMIDELTLRLPVIGILIRKVAVAKFTRTMGTMLASGVGILEALDIVAKTAGNKSIETAVYKVRTGIAEGQTIADPLSETGVFPPMVCQMIAVGESTGAIDAMMEKIADFYEEEVDQAVENLTSMIEPFMLVFLGVVIGGLVVSMYLPIFKMAGAISG</sequence>
<feature type="domain" description="Type II secretion system protein GspF" evidence="9">
    <location>
        <begin position="271"/>
        <end position="393"/>
    </location>
</feature>
<evidence type="ECO:0000259" key="9">
    <source>
        <dbReference type="Pfam" id="PF00482"/>
    </source>
</evidence>
<organism evidence="10 11">
    <name type="scientific">Desulfosalsimonas propionicica</name>
    <dbReference type="NCBI Taxonomy" id="332175"/>
    <lineage>
        <taxon>Bacteria</taxon>
        <taxon>Pseudomonadati</taxon>
        <taxon>Thermodesulfobacteriota</taxon>
        <taxon>Desulfobacteria</taxon>
        <taxon>Desulfobacterales</taxon>
        <taxon>Desulfosalsimonadaceae</taxon>
        <taxon>Desulfosalsimonas</taxon>
    </lineage>
</organism>
<accession>A0A7W0CBS5</accession>
<dbReference type="FunFam" id="1.20.81.30:FF:000001">
    <property type="entry name" value="Type II secretion system protein F"/>
    <property type="match status" value="2"/>
</dbReference>